<dbReference type="SUPFAM" id="SSF81301">
    <property type="entry name" value="Nucleotidyltransferase"/>
    <property type="match status" value="1"/>
</dbReference>
<evidence type="ECO:0000313" key="4">
    <source>
        <dbReference type="Proteomes" id="UP000001876"/>
    </source>
</evidence>
<dbReference type="RefSeq" id="XP_003056692.1">
    <property type="nucleotide sequence ID" value="XM_003056646.1"/>
</dbReference>
<dbReference type="AlphaFoldDB" id="C1MNR4"/>
<accession>C1MNR4</accession>
<feature type="compositionally biased region" description="Basic and acidic residues" evidence="1">
    <location>
        <begin position="7"/>
        <end position="20"/>
    </location>
</feature>
<feature type="domain" description="Poly(A) RNA polymerase mitochondrial-like central palm" evidence="2">
    <location>
        <begin position="25"/>
        <end position="178"/>
    </location>
</feature>
<evidence type="ECO:0000256" key="1">
    <source>
        <dbReference type="SAM" id="MobiDB-lite"/>
    </source>
</evidence>
<reference evidence="3 4" key="1">
    <citation type="journal article" date="2009" name="Science">
        <title>Green evolution and dynamic adaptations revealed by genomes of the marine picoeukaryotes Micromonas.</title>
        <authorList>
            <person name="Worden A.Z."/>
            <person name="Lee J.H."/>
            <person name="Mock T."/>
            <person name="Rouze P."/>
            <person name="Simmons M.P."/>
            <person name="Aerts A.L."/>
            <person name="Allen A.E."/>
            <person name="Cuvelier M.L."/>
            <person name="Derelle E."/>
            <person name="Everett M.V."/>
            <person name="Foulon E."/>
            <person name="Grimwood J."/>
            <person name="Gundlach H."/>
            <person name="Henrissat B."/>
            <person name="Napoli C."/>
            <person name="McDonald S.M."/>
            <person name="Parker M.S."/>
            <person name="Rombauts S."/>
            <person name="Salamov A."/>
            <person name="Von Dassow P."/>
            <person name="Badger J.H."/>
            <person name="Coutinho P.M."/>
            <person name="Demir E."/>
            <person name="Dubchak I."/>
            <person name="Gentemann C."/>
            <person name="Eikrem W."/>
            <person name="Gready J.E."/>
            <person name="John U."/>
            <person name="Lanier W."/>
            <person name="Lindquist E.A."/>
            <person name="Lucas S."/>
            <person name="Mayer K.F."/>
            <person name="Moreau H."/>
            <person name="Not F."/>
            <person name="Otillar R."/>
            <person name="Panaud O."/>
            <person name="Pangilinan J."/>
            <person name="Paulsen I."/>
            <person name="Piegu B."/>
            <person name="Poliakov A."/>
            <person name="Robbens S."/>
            <person name="Schmutz J."/>
            <person name="Toulza E."/>
            <person name="Wyss T."/>
            <person name="Zelensky A."/>
            <person name="Zhou K."/>
            <person name="Armbrust E.V."/>
            <person name="Bhattacharya D."/>
            <person name="Goodenough U.W."/>
            <person name="Van de Peer Y."/>
            <person name="Grigoriev I.V."/>
        </authorList>
    </citation>
    <scope>NUCLEOTIDE SEQUENCE [LARGE SCALE GENOMIC DNA]</scope>
    <source>
        <strain evidence="3 4">CCMP1545</strain>
    </source>
</reference>
<dbReference type="STRING" id="564608.C1MNR4"/>
<dbReference type="InterPro" id="IPR054708">
    <property type="entry name" value="MTPAP-like_central"/>
</dbReference>
<evidence type="ECO:0000313" key="3">
    <source>
        <dbReference type="EMBL" id="EEH58337.1"/>
    </source>
</evidence>
<dbReference type="Proteomes" id="UP000001876">
    <property type="component" value="Unassembled WGS sequence"/>
</dbReference>
<organism evidence="4">
    <name type="scientific">Micromonas pusilla (strain CCMP1545)</name>
    <name type="common">Picoplanktonic green alga</name>
    <dbReference type="NCBI Taxonomy" id="564608"/>
    <lineage>
        <taxon>Eukaryota</taxon>
        <taxon>Viridiplantae</taxon>
        <taxon>Chlorophyta</taxon>
        <taxon>Mamiellophyceae</taxon>
        <taxon>Mamiellales</taxon>
        <taxon>Mamiellaceae</taxon>
        <taxon>Micromonas</taxon>
    </lineage>
</organism>
<evidence type="ECO:0000259" key="2">
    <source>
        <dbReference type="Pfam" id="PF22600"/>
    </source>
</evidence>
<proteinExistence type="predicted"/>
<dbReference type="PANTHER" id="PTHR12271">
    <property type="entry name" value="POLY A POLYMERASE CID PAP -RELATED"/>
    <property type="match status" value="1"/>
</dbReference>
<dbReference type="CDD" id="cd05402">
    <property type="entry name" value="NT_PAP_TUTase"/>
    <property type="match status" value="1"/>
</dbReference>
<protein>
    <submittedName>
        <fullName evidence="3">Predicted protein</fullName>
    </submittedName>
</protein>
<dbReference type="Gene3D" id="3.30.460.10">
    <property type="entry name" value="Beta Polymerase, domain 2"/>
    <property type="match status" value="1"/>
</dbReference>
<dbReference type="GO" id="GO:0016779">
    <property type="term" value="F:nucleotidyltransferase activity"/>
    <property type="evidence" value="ECO:0007669"/>
    <property type="project" value="TreeGrafter"/>
</dbReference>
<dbReference type="EMBL" id="GG663737">
    <property type="protein sequence ID" value="EEH58337.1"/>
    <property type="molecule type" value="Genomic_DNA"/>
</dbReference>
<dbReference type="Gene3D" id="1.10.1410.10">
    <property type="match status" value="1"/>
</dbReference>
<gene>
    <name evidence="3" type="ORF">MICPUCDRAFT_25497</name>
</gene>
<dbReference type="GO" id="GO:0031123">
    <property type="term" value="P:RNA 3'-end processing"/>
    <property type="evidence" value="ECO:0007669"/>
    <property type="project" value="TreeGrafter"/>
</dbReference>
<dbReference type="InterPro" id="IPR043519">
    <property type="entry name" value="NT_sf"/>
</dbReference>
<keyword evidence="4" id="KW-1185">Reference proteome</keyword>
<feature type="region of interest" description="Disordered" evidence="1">
    <location>
        <begin position="1"/>
        <end position="20"/>
    </location>
</feature>
<dbReference type="GeneID" id="9682594"/>
<sequence>MLATADDLIKRDGKNPPPEAMRRLDARLRAIVASQKTTPRDDQKRQTLLRRFADMLRRKFPGVTLRPFGSFVSVFHTASSDIDISLEVAPSSKWYDPKEMGPAAAAAAPGARGAGRNRRLQQPRGYKSRKVQLLHKVASELRYQAFSEVNLIAHTRVPLIKFKDPQTGVNCDVCVGNDGVYKSACLGAMANLDSRYRDLVFLVKMWAKNFDCNDATAGSFNSFALSLMSLFHLQTRSPPILPPAMRLTLQNDAAADADLAAENERAANLEPIRKFPVSKIRQQSGANNAFHPSPGFNI</sequence>
<name>C1MNR4_MICPC</name>
<dbReference type="OrthoDB" id="2274644at2759"/>
<dbReference type="Pfam" id="PF22600">
    <property type="entry name" value="MTPAP-like_central"/>
    <property type="match status" value="1"/>
</dbReference>
<dbReference type="PANTHER" id="PTHR12271:SF123">
    <property type="entry name" value="PROTEIN HESO1"/>
    <property type="match status" value="1"/>
</dbReference>
<dbReference type="eggNOG" id="KOG2277">
    <property type="taxonomic scope" value="Eukaryota"/>
</dbReference>
<dbReference type="KEGG" id="mpp:MICPUCDRAFT_25497"/>
<dbReference type="SUPFAM" id="SSF81631">
    <property type="entry name" value="PAP/OAS1 substrate-binding domain"/>
    <property type="match status" value="1"/>
</dbReference>